<keyword evidence="3" id="KW-1185">Reference proteome</keyword>
<dbReference type="RefSeq" id="WP_112332512.1">
    <property type="nucleotide sequence ID" value="NZ_QLYR01000003.1"/>
</dbReference>
<protein>
    <recommendedName>
        <fullName evidence="1">Xylose isomerase-like TIM barrel domain-containing protein</fullName>
    </recommendedName>
</protein>
<proteinExistence type="predicted"/>
<evidence type="ECO:0000313" key="2">
    <source>
        <dbReference type="EMBL" id="RAQ29281.1"/>
    </source>
</evidence>
<dbReference type="PANTHER" id="PTHR12110">
    <property type="entry name" value="HYDROXYPYRUVATE ISOMERASE"/>
    <property type="match status" value="1"/>
</dbReference>
<evidence type="ECO:0000259" key="1">
    <source>
        <dbReference type="Pfam" id="PF01261"/>
    </source>
</evidence>
<reference evidence="2 3" key="1">
    <citation type="submission" date="2018-06" db="EMBL/GenBank/DDBJ databases">
        <title>Noncontiguous genome sequence of Ruminococcaceae bacterium ASD2818.</title>
        <authorList>
            <person name="Chaplin A.V."/>
            <person name="Sokolova S.R."/>
            <person name="Kochetkova T.O."/>
            <person name="Goltsov A.Y."/>
            <person name="Trofimov D.Y."/>
            <person name="Efimov B.A."/>
        </authorList>
    </citation>
    <scope>NUCLEOTIDE SEQUENCE [LARGE SCALE GENOMIC DNA]</scope>
    <source>
        <strain evidence="2 3">ASD2818</strain>
    </source>
</reference>
<feature type="domain" description="Xylose isomerase-like TIM barrel" evidence="1">
    <location>
        <begin position="23"/>
        <end position="260"/>
    </location>
</feature>
<name>A0A328UE37_9FIRM</name>
<dbReference type="Pfam" id="PF01261">
    <property type="entry name" value="AP_endonuc_2"/>
    <property type="match status" value="1"/>
</dbReference>
<dbReference type="SUPFAM" id="SSF51658">
    <property type="entry name" value="Xylose isomerase-like"/>
    <property type="match status" value="1"/>
</dbReference>
<dbReference type="Proteomes" id="UP000249377">
    <property type="component" value="Unassembled WGS sequence"/>
</dbReference>
<dbReference type="InterPro" id="IPR036237">
    <property type="entry name" value="Xyl_isomerase-like_sf"/>
</dbReference>
<dbReference type="AlphaFoldDB" id="A0A328UE37"/>
<evidence type="ECO:0000313" key="3">
    <source>
        <dbReference type="Proteomes" id="UP000249377"/>
    </source>
</evidence>
<dbReference type="Gene3D" id="3.20.20.150">
    <property type="entry name" value="Divalent-metal-dependent TIM barrel enzymes"/>
    <property type="match status" value="1"/>
</dbReference>
<organism evidence="2 3">
    <name type="scientific">Hydrogeniiclostridium mannosilyticum</name>
    <dbReference type="NCBI Taxonomy" id="2764322"/>
    <lineage>
        <taxon>Bacteria</taxon>
        <taxon>Bacillati</taxon>
        <taxon>Bacillota</taxon>
        <taxon>Clostridia</taxon>
        <taxon>Eubacteriales</taxon>
        <taxon>Acutalibacteraceae</taxon>
        <taxon>Hydrogeniiclostridium</taxon>
    </lineage>
</organism>
<comment type="caution">
    <text evidence="2">The sequence shown here is derived from an EMBL/GenBank/DDBJ whole genome shotgun (WGS) entry which is preliminary data.</text>
</comment>
<dbReference type="InterPro" id="IPR050312">
    <property type="entry name" value="IolE/XylAMocC-like"/>
</dbReference>
<gene>
    <name evidence="2" type="ORF">DPQ25_07310</name>
</gene>
<sequence>MIPQFQISTETGAADKKCGEASLRLLAQAGFTCVDYSPAMNGYQAFKGLYTFSDSDFKSFFVREKERAQNAGIQIGQIHAPYNPPPDTLTGEELAFFVRAVKRAIYACHLLGSPYVVIHPVIFPDWQEAPGHSYEMNAQLLKAYAEIAEQYQVHLAVENMPGLGVPYSDSADLLELLRTVSSPCLAVCLDTGHAHMSMPEGKTVADMARELGSAVKVLHVHDNDATFDQHRCPYMGTIDWQAFMTALKEMRYAGTLSLETGFADVLPASLQLPAYRFLYETASDLCSLL</sequence>
<accession>A0A328UE37</accession>
<dbReference type="InterPro" id="IPR013022">
    <property type="entry name" value="Xyl_isomerase-like_TIM-brl"/>
</dbReference>
<dbReference type="EMBL" id="QLYR01000003">
    <property type="protein sequence ID" value="RAQ29281.1"/>
    <property type="molecule type" value="Genomic_DNA"/>
</dbReference>